<sequence length="373" mass="40820">MHALIASPFLTDYLVLKPDDQRAVKIGSAKFGELLTASKSPNELCPQWLVDAARQRWDVDIAGEPLAQAVKVREPSLHGFGRASYEVNLGCNYDCEHCYLGLKQFSGLEWPDRERVLEVMHDAGVLWLQITGGEATVDRLFPQVYARAWDYGMMITVATNGSRLASKPLLDLFSGRRPYRLTVSVYGATEESYDGLTRRRGSFKAFSRGIAAAREAGLPLNLSLVITRHNAHELDEMRAFAENLGVSYATYSNISPTIYGGGETLISQATEFPRKRTVFAGCGAGHTHFATDPHGKATICKIGRDEHVSLLDEGLDGLTRLGEIADALQLRTGGCSGCALSGTCSTCRPLAKLYQEAKAPLSRYCQHGEEGRS</sequence>
<dbReference type="EMBL" id="FNCC01000018">
    <property type="protein sequence ID" value="SDH25397.1"/>
    <property type="molecule type" value="Genomic_DNA"/>
</dbReference>
<keyword evidence="4" id="KW-0411">Iron-sulfur</keyword>
<dbReference type="AlphaFoldDB" id="A0A1G8AWY2"/>
<evidence type="ECO:0000256" key="3">
    <source>
        <dbReference type="ARBA" id="ARBA00023004"/>
    </source>
</evidence>
<dbReference type="Proteomes" id="UP000199623">
    <property type="component" value="Unassembled WGS sequence"/>
</dbReference>
<evidence type="ECO:0000313" key="7">
    <source>
        <dbReference type="Proteomes" id="UP000199623"/>
    </source>
</evidence>
<dbReference type="GO" id="GO:0046872">
    <property type="term" value="F:metal ion binding"/>
    <property type="evidence" value="ECO:0007669"/>
    <property type="project" value="UniProtKB-KW"/>
</dbReference>
<dbReference type="RefSeq" id="WP_090058043.1">
    <property type="nucleotide sequence ID" value="NZ_FNCC01000018.1"/>
</dbReference>
<dbReference type="InterPro" id="IPR050377">
    <property type="entry name" value="Radical_SAM_PqqE_MftC-like"/>
</dbReference>
<dbReference type="STRING" id="200378.SAMN05216553_118161"/>
<organism evidence="6 7">
    <name type="scientific">Lentzea fradiae</name>
    <dbReference type="NCBI Taxonomy" id="200378"/>
    <lineage>
        <taxon>Bacteria</taxon>
        <taxon>Bacillati</taxon>
        <taxon>Actinomycetota</taxon>
        <taxon>Actinomycetes</taxon>
        <taxon>Pseudonocardiales</taxon>
        <taxon>Pseudonocardiaceae</taxon>
        <taxon>Lentzea</taxon>
    </lineage>
</organism>
<dbReference type="CDD" id="cd01335">
    <property type="entry name" value="Radical_SAM"/>
    <property type="match status" value="1"/>
</dbReference>
<dbReference type="SUPFAM" id="SSF102114">
    <property type="entry name" value="Radical SAM enzymes"/>
    <property type="match status" value="1"/>
</dbReference>
<feature type="domain" description="Radical SAM core" evidence="5">
    <location>
        <begin position="77"/>
        <end position="285"/>
    </location>
</feature>
<dbReference type="PANTHER" id="PTHR11228">
    <property type="entry name" value="RADICAL SAM DOMAIN PROTEIN"/>
    <property type="match status" value="1"/>
</dbReference>
<dbReference type="OrthoDB" id="9782387at2"/>
<evidence type="ECO:0000313" key="6">
    <source>
        <dbReference type="EMBL" id="SDH25397.1"/>
    </source>
</evidence>
<dbReference type="PANTHER" id="PTHR11228:SF7">
    <property type="entry name" value="PQQA PEPTIDE CYCLASE"/>
    <property type="match status" value="1"/>
</dbReference>
<accession>A0A1G8AWY2</accession>
<dbReference type="SFLD" id="SFLDG01067">
    <property type="entry name" value="SPASM/twitch_domain_containing"/>
    <property type="match status" value="1"/>
</dbReference>
<evidence type="ECO:0000256" key="2">
    <source>
        <dbReference type="ARBA" id="ARBA00022723"/>
    </source>
</evidence>
<reference evidence="7" key="1">
    <citation type="submission" date="2016-10" db="EMBL/GenBank/DDBJ databases">
        <authorList>
            <person name="Varghese N."/>
            <person name="Submissions S."/>
        </authorList>
    </citation>
    <scope>NUCLEOTIDE SEQUENCE [LARGE SCALE GENOMIC DNA]</scope>
    <source>
        <strain evidence="7">CGMCC 4.3506</strain>
    </source>
</reference>
<evidence type="ECO:0000259" key="5">
    <source>
        <dbReference type="PROSITE" id="PS51918"/>
    </source>
</evidence>
<dbReference type="Gene3D" id="3.20.20.70">
    <property type="entry name" value="Aldolase class I"/>
    <property type="match status" value="1"/>
</dbReference>
<keyword evidence="3" id="KW-0408">Iron</keyword>
<dbReference type="PROSITE" id="PS51918">
    <property type="entry name" value="RADICAL_SAM"/>
    <property type="match status" value="1"/>
</dbReference>
<keyword evidence="7" id="KW-1185">Reference proteome</keyword>
<keyword evidence="2" id="KW-0479">Metal-binding</keyword>
<evidence type="ECO:0000256" key="1">
    <source>
        <dbReference type="ARBA" id="ARBA00022691"/>
    </source>
</evidence>
<evidence type="ECO:0000256" key="4">
    <source>
        <dbReference type="ARBA" id="ARBA00023014"/>
    </source>
</evidence>
<dbReference type="InterPro" id="IPR007197">
    <property type="entry name" value="rSAM"/>
</dbReference>
<dbReference type="GO" id="GO:0003824">
    <property type="term" value="F:catalytic activity"/>
    <property type="evidence" value="ECO:0007669"/>
    <property type="project" value="InterPro"/>
</dbReference>
<dbReference type="InterPro" id="IPR013785">
    <property type="entry name" value="Aldolase_TIM"/>
</dbReference>
<name>A0A1G8AWY2_9PSEU</name>
<proteinExistence type="predicted"/>
<dbReference type="Pfam" id="PF04055">
    <property type="entry name" value="Radical_SAM"/>
    <property type="match status" value="1"/>
</dbReference>
<keyword evidence="1" id="KW-0949">S-adenosyl-L-methionine</keyword>
<gene>
    <name evidence="6" type="ORF">SAMN05216553_118161</name>
</gene>
<dbReference type="SFLD" id="SFLDS00029">
    <property type="entry name" value="Radical_SAM"/>
    <property type="match status" value="1"/>
</dbReference>
<dbReference type="GO" id="GO:0051536">
    <property type="term" value="F:iron-sulfur cluster binding"/>
    <property type="evidence" value="ECO:0007669"/>
    <property type="project" value="UniProtKB-KW"/>
</dbReference>
<protein>
    <submittedName>
        <fullName evidence="6">Radical SAM superfamily protein</fullName>
    </submittedName>
</protein>
<dbReference type="InterPro" id="IPR058240">
    <property type="entry name" value="rSAM_sf"/>
</dbReference>